<sequence>MSDLIARIGTLRGSIDISADLGAQAEALGGIVAMVRSLQDGPPELGDLAGLVGNLPVPPALAGLVTLGTQLPAAIADAPENPAGLVGPLLAPLTALAGGSFSVSITFDIGAALEVVQEIIRLATGRVFAGPQGMPDGPGAGPQAFPVPDLPSIEALRTGVAEARQAVAALGPRLDAPQLLEMLQRAGQGVAPLHPRFLPLPILGDLLEALGTVAAWQAMTPQALSRGLATTLHDAARLIAAPRTRVADPLLAAARLAADAAATFDGTADRLGALLPPFAARLATGLSVPTASEATALERAADALEPVLAALHPTESALARVEHLPFAMTGHLLRAQRAMSGGGDGGALLDRIRSWIAALPAPDPAPFGPAIDKVAELDLSALAGPMGALRQAVQEALDAVDAAQGAVRDALTAAIRPLADGLDTVLDAARLDEVVPALTGYAGQLSSAIDDTLRPAVDAVGGAIESAVSAVGEATETFDPARLIEPLRNALDQLAGLLNDPQIQDAFAAVGEALEAAANALDNLDLAVAADAAITNIGAIEAKINEIDPATIPEDAKPLIAQGVEAVVSIDFTASVGDPLITALETALEAGPQALLSVVESGIDDLRAELDHFKPSEAIGAQIGAPFAELAATLRSFSPSALLQRVQDALDDIAAQAGVLDIGAVLDPLREAHAALAGLLDRVSPQALLAPVRMEADRALQKLQQETGLDRAFAGLAELAAAVEAPLEVLGEVRDLLREAAALVADPGDADAQVGALLDAAVARLGSVEMERLAAAFTATAAAHAGIQRDAVVAPIAPALRAAASIAPAALAGPGARLARTLALLPLVALDHARDAPATRRAKVAAQRLLAIRDALPRTAEAWPALGQRLSVQAGELEARLADYQRLLTVEGGGAFAGMTASVPPDRAALQAAVRAALEEEVAAPLRVMQTGFAALAPWMARLATGISDLFDAIATKLDGILGEEGLGGAASGLAELGERLGHLDLSPIEGPLGLLHGRLAAALAAVDPAPLETALRQAADSVAALLRVETLLPPSRLAEADAAWAAIVVRIEALSPEQVVAATLDPAWQKALGAIAPVLDIPLKLRALVDAAGGTLGADARVQLGRVEEAFDRMLQAIPPRTGVAVASLSVSADVSVAA</sequence>
<accession>A0A9X9X3U6</accession>
<organism evidence="1 2">
    <name type="scientific">Neoroseomonas soli</name>
    <dbReference type="NCBI Taxonomy" id="1081025"/>
    <lineage>
        <taxon>Bacteria</taxon>
        <taxon>Pseudomonadati</taxon>
        <taxon>Pseudomonadota</taxon>
        <taxon>Alphaproteobacteria</taxon>
        <taxon>Acetobacterales</taxon>
        <taxon>Acetobacteraceae</taxon>
        <taxon>Neoroseomonas</taxon>
    </lineage>
</organism>
<keyword evidence="2" id="KW-1185">Reference proteome</keyword>
<protein>
    <recommendedName>
        <fullName evidence="3">Phage-related protein</fullName>
    </recommendedName>
</protein>
<evidence type="ECO:0000313" key="1">
    <source>
        <dbReference type="EMBL" id="MBR0674075.1"/>
    </source>
</evidence>
<reference evidence="1" key="2">
    <citation type="journal article" date="2021" name="Syst. Appl. Microbiol.">
        <title>Roseomonas hellenica sp. nov., isolated from roots of wild-growing Alkanna tinctoria.</title>
        <authorList>
            <person name="Rat A."/>
            <person name="Naranjo H.D."/>
            <person name="Lebbe L."/>
            <person name="Cnockaert M."/>
            <person name="Krigas N."/>
            <person name="Grigoriadou K."/>
            <person name="Maloupa E."/>
            <person name="Willems A."/>
        </authorList>
    </citation>
    <scope>NUCLEOTIDE SEQUENCE</scope>
    <source>
        <strain evidence="1">LMG 31231</strain>
    </source>
</reference>
<name>A0A9X9X3U6_9PROT</name>
<proteinExistence type="predicted"/>
<dbReference type="EMBL" id="JAAEDM010000111">
    <property type="protein sequence ID" value="MBR0674075.1"/>
    <property type="molecule type" value="Genomic_DNA"/>
</dbReference>
<dbReference type="RefSeq" id="WP_211864501.1">
    <property type="nucleotide sequence ID" value="NZ_JAAEDM010000111.1"/>
</dbReference>
<evidence type="ECO:0000313" key="2">
    <source>
        <dbReference type="Proteomes" id="UP001138751"/>
    </source>
</evidence>
<gene>
    <name evidence="1" type="ORF">GXW76_23085</name>
</gene>
<reference evidence="1" key="1">
    <citation type="submission" date="2020-01" db="EMBL/GenBank/DDBJ databases">
        <authorList>
            <person name="Rat A."/>
        </authorList>
    </citation>
    <scope>NUCLEOTIDE SEQUENCE</scope>
    <source>
        <strain evidence="1">LMG 31231</strain>
    </source>
</reference>
<dbReference type="Proteomes" id="UP001138751">
    <property type="component" value="Unassembled WGS sequence"/>
</dbReference>
<comment type="caution">
    <text evidence="1">The sequence shown here is derived from an EMBL/GenBank/DDBJ whole genome shotgun (WGS) entry which is preliminary data.</text>
</comment>
<dbReference type="AlphaFoldDB" id="A0A9X9X3U6"/>
<evidence type="ECO:0008006" key="3">
    <source>
        <dbReference type="Google" id="ProtNLM"/>
    </source>
</evidence>